<protein>
    <recommendedName>
        <fullName evidence="1">Major sperm protein</fullName>
    </recommendedName>
</protein>
<reference evidence="4 5" key="1">
    <citation type="submission" date="2019-12" db="EMBL/GenBank/DDBJ databases">
        <title>Chromosome-level assembly of the Caenorhabditis remanei genome.</title>
        <authorList>
            <person name="Teterina A.A."/>
            <person name="Willis J.H."/>
            <person name="Phillips P.C."/>
        </authorList>
    </citation>
    <scope>NUCLEOTIDE SEQUENCE [LARGE SCALE GENOMIC DNA]</scope>
    <source>
        <strain evidence="4 5">PX506</strain>
        <tissue evidence="4">Whole organism</tissue>
    </source>
</reference>
<comment type="function">
    <text evidence="1">Central component in molecular interactions underlying sperm crawling. Forms an extensive filament system that extends from sperm villipoda, along the leading edge of the pseudopod.</text>
</comment>
<name>A0A6A5GDF9_CAERE</name>
<dbReference type="InterPro" id="IPR000535">
    <property type="entry name" value="MSP_dom"/>
</dbReference>
<dbReference type="SUPFAM" id="SSF49354">
    <property type="entry name" value="PapD-like"/>
    <property type="match status" value="1"/>
</dbReference>
<feature type="domain" description="MSP" evidence="3">
    <location>
        <begin position="23"/>
        <end position="148"/>
    </location>
</feature>
<feature type="region of interest" description="Disordered" evidence="2">
    <location>
        <begin position="1"/>
        <end position="24"/>
    </location>
</feature>
<proteinExistence type="predicted"/>
<accession>A0A6A5GDF9</accession>
<dbReference type="Gene3D" id="2.60.40.10">
    <property type="entry name" value="Immunoglobulins"/>
    <property type="match status" value="1"/>
</dbReference>
<dbReference type="AlphaFoldDB" id="A0A6A5GDF9"/>
<dbReference type="Pfam" id="PF00635">
    <property type="entry name" value="Motile_Sperm"/>
    <property type="match status" value="1"/>
</dbReference>
<gene>
    <name evidence="4" type="ORF">GCK72_019843</name>
</gene>
<evidence type="ECO:0000256" key="2">
    <source>
        <dbReference type="SAM" id="MobiDB-lite"/>
    </source>
</evidence>
<dbReference type="GeneID" id="9819860"/>
<dbReference type="RefSeq" id="XP_003116094.2">
    <property type="nucleotide sequence ID" value="XM_003116046.2"/>
</dbReference>
<dbReference type="PANTHER" id="PTHR21513:SF24">
    <property type="entry name" value="MAJOR SPERM PROTEIN"/>
    <property type="match status" value="1"/>
</dbReference>
<keyword evidence="1" id="KW-0206">Cytoskeleton</keyword>
<dbReference type="PANTHER" id="PTHR21513">
    <property type="entry name" value="MAJOR SPERM PROTEIN"/>
    <property type="match status" value="1"/>
</dbReference>
<evidence type="ECO:0000259" key="3">
    <source>
        <dbReference type="PROSITE" id="PS50202"/>
    </source>
</evidence>
<evidence type="ECO:0000256" key="1">
    <source>
        <dbReference type="RuleBase" id="RU003425"/>
    </source>
</evidence>
<dbReference type="InterPro" id="IPR013783">
    <property type="entry name" value="Ig-like_fold"/>
</dbReference>
<dbReference type="CTD" id="9819860"/>
<keyword evidence="1" id="KW-0963">Cytoplasm</keyword>
<sequence>MAPPNQVLPFPDAGPSTEETMANKEGEPKFKLSLNMNKVEFPFTPIGKPSYVSLRLHNPLPHRITYKVRCTSAEVFRVQPPVAFVNPNGCSTITIWNANTSDKEKMEKRHYFAFYHKAASPSARLAPPLWKSGLKDAEGVRRIPVVFLPAPGTAPATGTTPSAAPAQ</sequence>
<dbReference type="PROSITE" id="PS50202">
    <property type="entry name" value="MSP"/>
    <property type="match status" value="1"/>
</dbReference>
<evidence type="ECO:0000313" key="5">
    <source>
        <dbReference type="Proteomes" id="UP000483820"/>
    </source>
</evidence>
<dbReference type="EMBL" id="WUAV01000005">
    <property type="protein sequence ID" value="KAF1753287.1"/>
    <property type="molecule type" value="Genomic_DNA"/>
</dbReference>
<comment type="caution">
    <text evidence="4">The sequence shown here is derived from an EMBL/GenBank/DDBJ whole genome shotgun (WGS) entry which is preliminary data.</text>
</comment>
<evidence type="ECO:0000313" key="4">
    <source>
        <dbReference type="EMBL" id="KAF1753287.1"/>
    </source>
</evidence>
<dbReference type="InterPro" id="IPR008962">
    <property type="entry name" value="PapD-like_sf"/>
</dbReference>
<organism evidence="4 5">
    <name type="scientific">Caenorhabditis remanei</name>
    <name type="common">Caenorhabditis vulgaris</name>
    <dbReference type="NCBI Taxonomy" id="31234"/>
    <lineage>
        <taxon>Eukaryota</taxon>
        <taxon>Metazoa</taxon>
        <taxon>Ecdysozoa</taxon>
        <taxon>Nematoda</taxon>
        <taxon>Chromadorea</taxon>
        <taxon>Rhabditida</taxon>
        <taxon>Rhabditina</taxon>
        <taxon>Rhabditomorpha</taxon>
        <taxon>Rhabditoidea</taxon>
        <taxon>Rhabditidae</taxon>
        <taxon>Peloderinae</taxon>
        <taxon>Caenorhabditis</taxon>
    </lineage>
</organism>
<dbReference type="KEGG" id="crq:GCK72_019843"/>
<dbReference type="Proteomes" id="UP000483820">
    <property type="component" value="Chromosome V"/>
</dbReference>